<name>A0AAU9LIW9_9ASTR</name>
<keyword evidence="3" id="KW-0238">DNA-binding</keyword>
<keyword evidence="8" id="KW-1185">Reference proteome</keyword>
<keyword evidence="4" id="KW-0804">Transcription</keyword>
<evidence type="ECO:0000256" key="3">
    <source>
        <dbReference type="ARBA" id="ARBA00023125"/>
    </source>
</evidence>
<gene>
    <name evidence="7" type="ORF">LVIROSA_LOCUS1246</name>
</gene>
<comment type="caution">
    <text evidence="7">The sequence shown here is derived from an EMBL/GenBank/DDBJ whole genome shotgun (WGS) entry which is preliminary data.</text>
</comment>
<evidence type="ECO:0000313" key="7">
    <source>
        <dbReference type="EMBL" id="CAH1413276.1"/>
    </source>
</evidence>
<dbReference type="CDD" id="cd10017">
    <property type="entry name" value="B3_DNA"/>
    <property type="match status" value="2"/>
</dbReference>
<evidence type="ECO:0000256" key="2">
    <source>
        <dbReference type="ARBA" id="ARBA00023015"/>
    </source>
</evidence>
<evidence type="ECO:0000256" key="1">
    <source>
        <dbReference type="ARBA" id="ARBA00004123"/>
    </source>
</evidence>
<keyword evidence="2" id="KW-0805">Transcription regulation</keyword>
<dbReference type="Gene3D" id="2.40.330.10">
    <property type="entry name" value="DNA-binding pseudobarrel domain"/>
    <property type="match status" value="2"/>
</dbReference>
<dbReference type="InterPro" id="IPR015300">
    <property type="entry name" value="DNA-bd_pseudobarrel_sf"/>
</dbReference>
<dbReference type="GO" id="GO:0003677">
    <property type="term" value="F:DNA binding"/>
    <property type="evidence" value="ECO:0007669"/>
    <property type="project" value="UniProtKB-KW"/>
</dbReference>
<dbReference type="AlphaFoldDB" id="A0AAU9LIW9"/>
<dbReference type="Pfam" id="PF02362">
    <property type="entry name" value="B3"/>
    <property type="match status" value="1"/>
</dbReference>
<feature type="domain" description="TF-B3" evidence="6">
    <location>
        <begin position="98"/>
        <end position="197"/>
    </location>
</feature>
<dbReference type="SUPFAM" id="SSF101936">
    <property type="entry name" value="DNA-binding pseudobarrel domain"/>
    <property type="match status" value="2"/>
</dbReference>
<protein>
    <recommendedName>
        <fullName evidence="6">TF-B3 domain-containing protein</fullName>
    </recommendedName>
</protein>
<evidence type="ECO:0000256" key="4">
    <source>
        <dbReference type="ARBA" id="ARBA00023163"/>
    </source>
</evidence>
<accession>A0AAU9LIW9</accession>
<organism evidence="7 8">
    <name type="scientific">Lactuca virosa</name>
    <dbReference type="NCBI Taxonomy" id="75947"/>
    <lineage>
        <taxon>Eukaryota</taxon>
        <taxon>Viridiplantae</taxon>
        <taxon>Streptophyta</taxon>
        <taxon>Embryophyta</taxon>
        <taxon>Tracheophyta</taxon>
        <taxon>Spermatophyta</taxon>
        <taxon>Magnoliopsida</taxon>
        <taxon>eudicotyledons</taxon>
        <taxon>Gunneridae</taxon>
        <taxon>Pentapetalae</taxon>
        <taxon>asterids</taxon>
        <taxon>campanulids</taxon>
        <taxon>Asterales</taxon>
        <taxon>Asteraceae</taxon>
        <taxon>Cichorioideae</taxon>
        <taxon>Cichorieae</taxon>
        <taxon>Lactucinae</taxon>
        <taxon>Lactuca</taxon>
    </lineage>
</organism>
<dbReference type="PROSITE" id="PS50863">
    <property type="entry name" value="B3"/>
    <property type="match status" value="2"/>
</dbReference>
<dbReference type="GO" id="GO:0005634">
    <property type="term" value="C:nucleus"/>
    <property type="evidence" value="ECO:0007669"/>
    <property type="project" value="UniProtKB-SubCell"/>
</dbReference>
<dbReference type="InterPro" id="IPR050655">
    <property type="entry name" value="Plant_B3_domain"/>
</dbReference>
<evidence type="ECO:0000313" key="8">
    <source>
        <dbReference type="Proteomes" id="UP001157418"/>
    </source>
</evidence>
<dbReference type="SMART" id="SM01019">
    <property type="entry name" value="B3"/>
    <property type="match status" value="2"/>
</dbReference>
<proteinExistence type="predicted"/>
<comment type="subcellular location">
    <subcellularLocation>
        <location evidence="1">Nucleus</location>
    </subcellularLocation>
</comment>
<sequence length="369" mass="42364">MQLSTSCASYPSALLIGKVLDCFLAGNDGVYNLLLHGDRGIYYGGVSFFSLLTYDGVHEVVDEGFENILHLGGLHFVFCDKMWVKRVWSIMNFSNGDKASFFKILLNDSVDYLTLPTAFAKKFLEKGNNKKQTLVLKPKSAVKWIVKYSKNEDKHYFKDGWLKFVKDNLLQVGDFLVFWLLSASPNSTFQVFFYAPNGCLKHPVSSSRSFRSILPTADRRLLLVDKVTAEVMHGGAGDGMIRCVKEETSNNHDDDDDDSLQKVHKSIRKVLRKSYLHQLPMTMTFWKATRLNRYDSVRLRTNEGKIWKVGVSKYGKINFPNLTRGWYDFWKGNDIKKCNTLQFTHVKGNLLHVHVIKRHKGRTINKKRS</sequence>
<dbReference type="EMBL" id="CAKMRJ010000001">
    <property type="protein sequence ID" value="CAH1413276.1"/>
    <property type="molecule type" value="Genomic_DNA"/>
</dbReference>
<evidence type="ECO:0000256" key="5">
    <source>
        <dbReference type="ARBA" id="ARBA00023242"/>
    </source>
</evidence>
<keyword evidence="5" id="KW-0539">Nucleus</keyword>
<evidence type="ECO:0000259" key="6">
    <source>
        <dbReference type="PROSITE" id="PS50863"/>
    </source>
</evidence>
<reference evidence="7 8" key="1">
    <citation type="submission" date="2022-01" db="EMBL/GenBank/DDBJ databases">
        <authorList>
            <person name="Xiong W."/>
            <person name="Schranz E."/>
        </authorList>
    </citation>
    <scope>NUCLEOTIDE SEQUENCE [LARGE SCALE GENOMIC DNA]</scope>
</reference>
<dbReference type="InterPro" id="IPR003340">
    <property type="entry name" value="B3_DNA-bd"/>
</dbReference>
<dbReference type="Proteomes" id="UP001157418">
    <property type="component" value="Unassembled WGS sequence"/>
</dbReference>
<dbReference type="PANTHER" id="PTHR31920:SF145">
    <property type="entry name" value="B3 DOMAIN-CONTAINING PROTEIN REM20-LIKE ISOFORM X1"/>
    <property type="match status" value="1"/>
</dbReference>
<dbReference type="PANTHER" id="PTHR31920">
    <property type="entry name" value="B3 DOMAIN-CONTAINING"/>
    <property type="match status" value="1"/>
</dbReference>
<feature type="domain" description="TF-B3" evidence="6">
    <location>
        <begin position="297"/>
        <end position="359"/>
    </location>
</feature>